<dbReference type="Pfam" id="PF14226">
    <property type="entry name" value="DIOX_N"/>
    <property type="match status" value="1"/>
</dbReference>
<dbReference type="GO" id="GO:0016491">
    <property type="term" value="F:oxidoreductase activity"/>
    <property type="evidence" value="ECO:0007669"/>
    <property type="project" value="UniProtKB-KW"/>
</dbReference>
<dbReference type="PANTHER" id="PTHR47990">
    <property type="entry name" value="2-OXOGLUTARATE (2OG) AND FE(II)-DEPENDENT OXYGENASE SUPERFAMILY PROTEIN-RELATED"/>
    <property type="match status" value="1"/>
</dbReference>
<evidence type="ECO:0000313" key="5">
    <source>
        <dbReference type="Proteomes" id="UP000275772"/>
    </source>
</evidence>
<sequence>MALDDEAIQLSVIDITSDIPVTIIARQLVEAAANNGFFYIKNTGQDIPPSAIENMFCLSEKFFASPVEEKTACKIHENVNRGWVGMHTETLDAKNQRVGDFKEAFNLAHFVDGKAQQALPLAFLGHEHEIEQFQQYCYNLVLKILSLLATGLEIQAENGGSNWLVSRHRIVGTGSSILRLLHYPPITSDSDYQDDIDIRAGSHTDYGSITLLFQRPGQAGLEVLRTQTKLDKEGNEETYSTWEPVSIVPRGTESDPSPPILINIGDLLSYWTNNLFKSTIHRVVIPRNGRRGGEDRYSIAYFGHPIDSTILEPIPSHKIPTSGGDLLDNQIGVRAMTAGEHLSKRLKASYLGICRKGDEK</sequence>
<dbReference type="InterPro" id="IPR026992">
    <property type="entry name" value="DIOX_N"/>
</dbReference>
<dbReference type="PROSITE" id="PS51471">
    <property type="entry name" value="FE2OG_OXY"/>
    <property type="match status" value="1"/>
</dbReference>
<name>A0A383UK22_BLUHO</name>
<reference evidence="4 5" key="1">
    <citation type="submission" date="2017-11" db="EMBL/GenBank/DDBJ databases">
        <authorList>
            <person name="Kracher B."/>
        </authorList>
    </citation>
    <scope>NUCLEOTIDE SEQUENCE [LARGE SCALE GENOMIC DNA]</scope>
    <source>
        <strain evidence="4 5">RACE1</strain>
    </source>
</reference>
<evidence type="ECO:0000256" key="1">
    <source>
        <dbReference type="ARBA" id="ARBA00008056"/>
    </source>
</evidence>
<protein>
    <recommendedName>
        <fullName evidence="3">Fe2OG dioxygenase domain-containing protein</fullName>
    </recommendedName>
</protein>
<dbReference type="Gene3D" id="2.60.120.330">
    <property type="entry name" value="B-lactam Antibiotic, Isopenicillin N Synthase, Chain"/>
    <property type="match status" value="1"/>
</dbReference>
<dbReference type="EMBL" id="UNSH01000022">
    <property type="protein sequence ID" value="SZF00664.1"/>
    <property type="molecule type" value="Genomic_DNA"/>
</dbReference>
<dbReference type="GO" id="GO:0046872">
    <property type="term" value="F:metal ion binding"/>
    <property type="evidence" value="ECO:0007669"/>
    <property type="project" value="UniProtKB-KW"/>
</dbReference>
<dbReference type="GO" id="GO:0044283">
    <property type="term" value="P:small molecule biosynthetic process"/>
    <property type="evidence" value="ECO:0007669"/>
    <property type="project" value="UniProtKB-ARBA"/>
</dbReference>
<keyword evidence="2" id="KW-0479">Metal-binding</keyword>
<proteinExistence type="inferred from homology"/>
<keyword evidence="2" id="KW-0408">Iron</keyword>
<dbReference type="InterPro" id="IPR050231">
    <property type="entry name" value="Iron_ascorbate_oxido_reductase"/>
</dbReference>
<evidence type="ECO:0000313" key="4">
    <source>
        <dbReference type="EMBL" id="SZF00664.1"/>
    </source>
</evidence>
<dbReference type="VEuPathDB" id="FungiDB:BLGHR1_11407"/>
<keyword evidence="2" id="KW-0560">Oxidoreductase</keyword>
<dbReference type="InterPro" id="IPR005123">
    <property type="entry name" value="Oxoglu/Fe-dep_dioxygenase_dom"/>
</dbReference>
<comment type="similarity">
    <text evidence="1 2">Belongs to the iron/ascorbate-dependent oxidoreductase family.</text>
</comment>
<dbReference type="Pfam" id="PF03171">
    <property type="entry name" value="2OG-FeII_Oxy"/>
    <property type="match status" value="1"/>
</dbReference>
<organism evidence="4 5">
    <name type="scientific">Blumeria hordei</name>
    <name type="common">Barley powdery mildew</name>
    <name type="synonym">Blumeria graminis f. sp. hordei</name>
    <dbReference type="NCBI Taxonomy" id="2867405"/>
    <lineage>
        <taxon>Eukaryota</taxon>
        <taxon>Fungi</taxon>
        <taxon>Dikarya</taxon>
        <taxon>Ascomycota</taxon>
        <taxon>Pezizomycotina</taxon>
        <taxon>Leotiomycetes</taxon>
        <taxon>Erysiphales</taxon>
        <taxon>Erysiphaceae</taxon>
        <taxon>Blumeria</taxon>
    </lineage>
</organism>
<evidence type="ECO:0000256" key="2">
    <source>
        <dbReference type="RuleBase" id="RU003682"/>
    </source>
</evidence>
<dbReference type="InterPro" id="IPR027443">
    <property type="entry name" value="IPNS-like_sf"/>
</dbReference>
<accession>A0A383UK22</accession>
<dbReference type="AlphaFoldDB" id="A0A383UK22"/>
<feature type="domain" description="Fe2OG dioxygenase" evidence="3">
    <location>
        <begin position="173"/>
        <end position="305"/>
    </location>
</feature>
<dbReference type="InterPro" id="IPR044861">
    <property type="entry name" value="IPNS-like_FE2OG_OXY"/>
</dbReference>
<evidence type="ECO:0000259" key="3">
    <source>
        <dbReference type="PROSITE" id="PS51471"/>
    </source>
</evidence>
<dbReference type="SUPFAM" id="SSF51197">
    <property type="entry name" value="Clavaminate synthase-like"/>
    <property type="match status" value="1"/>
</dbReference>
<gene>
    <name evidence="4" type="ORF">BLGHR1_11407</name>
</gene>
<dbReference type="Proteomes" id="UP000275772">
    <property type="component" value="Unassembled WGS sequence"/>
</dbReference>